<keyword evidence="2" id="KW-1185">Reference proteome</keyword>
<evidence type="ECO:0000313" key="2">
    <source>
        <dbReference type="Proteomes" id="UP000050326"/>
    </source>
</evidence>
<gene>
    <name evidence="1" type="ORF">OXPF_27120</name>
</gene>
<organism evidence="1 2">
    <name type="scientific">Oxobacter pfennigii</name>
    <dbReference type="NCBI Taxonomy" id="36849"/>
    <lineage>
        <taxon>Bacteria</taxon>
        <taxon>Bacillati</taxon>
        <taxon>Bacillota</taxon>
        <taxon>Clostridia</taxon>
        <taxon>Eubacteriales</taxon>
        <taxon>Clostridiaceae</taxon>
        <taxon>Oxobacter</taxon>
    </lineage>
</organism>
<proteinExistence type="predicted"/>
<dbReference type="EMBL" id="LKET01000038">
    <property type="protein sequence ID" value="KPU43723.1"/>
    <property type="molecule type" value="Genomic_DNA"/>
</dbReference>
<name>A0A0P8W541_9CLOT</name>
<evidence type="ECO:0000313" key="1">
    <source>
        <dbReference type="EMBL" id="KPU43723.1"/>
    </source>
</evidence>
<comment type="caution">
    <text evidence="1">The sequence shown here is derived from an EMBL/GenBank/DDBJ whole genome shotgun (WGS) entry which is preliminary data.</text>
</comment>
<protein>
    <submittedName>
        <fullName evidence="1">Uncharacterized protein</fullName>
    </submittedName>
</protein>
<accession>A0A0P8W541</accession>
<sequence length="164" mass="17541">MHPVIIGIGNIDIAITVHRYARGIVKLTGTVPAGSPFRQQSTGRAEHSNPIGAGVCNINISGTIHGNSLREVKLAVTGSQASPLQYKFAVGIKLLYPVVIVVEHIDISTAVNSYISWAVKLAITIAVTGSSPYILRLECRVELLHSMVLGFNHINVAITVYSDS</sequence>
<dbReference type="AlphaFoldDB" id="A0A0P8W541"/>
<reference evidence="1 2" key="1">
    <citation type="submission" date="2015-09" db="EMBL/GenBank/DDBJ databases">
        <title>Genome sequence of Oxobacter pfennigii DSM 3222.</title>
        <authorList>
            <person name="Poehlein A."/>
            <person name="Bengelsdorf F.R."/>
            <person name="Schiel-Bengelsdorf B."/>
            <person name="Duerre P."/>
            <person name="Daniel R."/>
        </authorList>
    </citation>
    <scope>NUCLEOTIDE SEQUENCE [LARGE SCALE GENOMIC DNA]</scope>
    <source>
        <strain evidence="1 2">DSM 3222</strain>
    </source>
</reference>
<dbReference type="Proteomes" id="UP000050326">
    <property type="component" value="Unassembled WGS sequence"/>
</dbReference>